<reference evidence="2 3" key="1">
    <citation type="journal article" date="2019" name="Int. J. Syst. Evol. Microbiol.">
        <title>The Global Catalogue of Microorganisms (GCM) 10K type strain sequencing project: providing services to taxonomists for standard genome sequencing and annotation.</title>
        <authorList>
            <consortium name="The Broad Institute Genomics Platform"/>
            <consortium name="The Broad Institute Genome Sequencing Center for Infectious Disease"/>
            <person name="Wu L."/>
            <person name="Ma J."/>
        </authorList>
    </citation>
    <scope>NUCLEOTIDE SEQUENCE [LARGE SCALE GENOMIC DNA]</scope>
    <source>
        <strain evidence="2 3">JCM 14162</strain>
    </source>
</reference>
<keyword evidence="1" id="KW-0472">Membrane</keyword>
<dbReference type="Pfam" id="PF13347">
    <property type="entry name" value="MFS_2"/>
    <property type="match status" value="1"/>
</dbReference>
<accession>A0ABN1A150</accession>
<dbReference type="SUPFAM" id="SSF103473">
    <property type="entry name" value="MFS general substrate transporter"/>
    <property type="match status" value="1"/>
</dbReference>
<comment type="caution">
    <text evidence="2">The sequence shown here is derived from an EMBL/GenBank/DDBJ whole genome shotgun (WGS) entry which is preliminary data.</text>
</comment>
<organism evidence="2 3">
    <name type="scientific">Parasphingorhabdus litoris</name>
    <dbReference type="NCBI Taxonomy" id="394733"/>
    <lineage>
        <taxon>Bacteria</taxon>
        <taxon>Pseudomonadati</taxon>
        <taxon>Pseudomonadota</taxon>
        <taxon>Alphaproteobacteria</taxon>
        <taxon>Sphingomonadales</taxon>
        <taxon>Sphingomonadaceae</taxon>
        <taxon>Parasphingorhabdus</taxon>
    </lineage>
</organism>
<keyword evidence="1" id="KW-0812">Transmembrane</keyword>
<sequence>MLRTALLIYAVGSLSLVALTAFPVDSRQWLAFASVFVVGVGFAGTSMLPQAMFADALAYEASTSGVSNTGSMVGAWNAVETISGGLGAATFALVLAMTGFISTGNDSIARQPQAAILGIVLGASLIPALAAFLAQYPLREFNLSEAKVDLATQGAN</sequence>
<keyword evidence="1" id="KW-1133">Transmembrane helix</keyword>
<feature type="transmembrane region" description="Helical" evidence="1">
    <location>
        <begin position="114"/>
        <end position="134"/>
    </location>
</feature>
<evidence type="ECO:0008006" key="4">
    <source>
        <dbReference type="Google" id="ProtNLM"/>
    </source>
</evidence>
<proteinExistence type="predicted"/>
<feature type="transmembrane region" description="Helical" evidence="1">
    <location>
        <begin position="6"/>
        <end position="22"/>
    </location>
</feature>
<gene>
    <name evidence="2" type="ORF">GCM10009096_01900</name>
</gene>
<evidence type="ECO:0000313" key="2">
    <source>
        <dbReference type="EMBL" id="GAA0464991.1"/>
    </source>
</evidence>
<dbReference type="Proteomes" id="UP001500713">
    <property type="component" value="Unassembled WGS sequence"/>
</dbReference>
<keyword evidence="3" id="KW-1185">Reference proteome</keyword>
<evidence type="ECO:0000256" key="1">
    <source>
        <dbReference type="SAM" id="Phobius"/>
    </source>
</evidence>
<evidence type="ECO:0000313" key="3">
    <source>
        <dbReference type="Proteomes" id="UP001500713"/>
    </source>
</evidence>
<name>A0ABN1A150_9SPHN</name>
<feature type="transmembrane region" description="Helical" evidence="1">
    <location>
        <begin position="82"/>
        <end position="102"/>
    </location>
</feature>
<dbReference type="EMBL" id="BAAAEM010000002">
    <property type="protein sequence ID" value="GAA0464991.1"/>
    <property type="molecule type" value="Genomic_DNA"/>
</dbReference>
<dbReference type="InterPro" id="IPR036259">
    <property type="entry name" value="MFS_trans_sf"/>
</dbReference>
<feature type="transmembrane region" description="Helical" evidence="1">
    <location>
        <begin position="29"/>
        <end position="48"/>
    </location>
</feature>
<protein>
    <recommendedName>
        <fullName evidence="4">MFS transporter</fullName>
    </recommendedName>
</protein>